<dbReference type="Proteomes" id="UP001500051">
    <property type="component" value="Unassembled WGS sequence"/>
</dbReference>
<keyword evidence="1" id="KW-1133">Transmembrane helix</keyword>
<keyword evidence="1" id="KW-0472">Membrane</keyword>
<keyword evidence="3" id="KW-1185">Reference proteome</keyword>
<protein>
    <recommendedName>
        <fullName evidence="4">FtsX-like permease family protein</fullName>
    </recommendedName>
</protein>
<reference evidence="3" key="1">
    <citation type="journal article" date="2019" name="Int. J. Syst. Evol. Microbiol.">
        <title>The Global Catalogue of Microorganisms (GCM) 10K type strain sequencing project: providing services to taxonomists for standard genome sequencing and annotation.</title>
        <authorList>
            <consortium name="The Broad Institute Genomics Platform"/>
            <consortium name="The Broad Institute Genome Sequencing Center for Infectious Disease"/>
            <person name="Wu L."/>
            <person name="Ma J."/>
        </authorList>
    </citation>
    <scope>NUCLEOTIDE SEQUENCE [LARGE SCALE GENOMIC DNA]</scope>
    <source>
        <strain evidence="3">JCM 16548</strain>
    </source>
</reference>
<feature type="transmembrane region" description="Helical" evidence="1">
    <location>
        <begin position="88"/>
        <end position="111"/>
    </location>
</feature>
<proteinExistence type="predicted"/>
<evidence type="ECO:0008006" key="4">
    <source>
        <dbReference type="Google" id="ProtNLM"/>
    </source>
</evidence>
<feature type="transmembrane region" description="Helical" evidence="1">
    <location>
        <begin position="227"/>
        <end position="250"/>
    </location>
</feature>
<name>A0ABP7CPF6_9ACTN</name>
<dbReference type="EMBL" id="BAAAYX010000002">
    <property type="protein sequence ID" value="GAA3692080.1"/>
    <property type="molecule type" value="Genomic_DNA"/>
</dbReference>
<keyword evidence="1" id="KW-0812">Transmembrane</keyword>
<comment type="caution">
    <text evidence="2">The sequence shown here is derived from an EMBL/GenBank/DDBJ whole genome shotgun (WGS) entry which is preliminary data.</text>
</comment>
<evidence type="ECO:0000256" key="1">
    <source>
        <dbReference type="SAM" id="Phobius"/>
    </source>
</evidence>
<feature type="transmembrane region" description="Helical" evidence="1">
    <location>
        <begin position="20"/>
        <end position="39"/>
    </location>
</feature>
<feature type="transmembrane region" description="Helical" evidence="1">
    <location>
        <begin position="179"/>
        <end position="199"/>
    </location>
</feature>
<evidence type="ECO:0000313" key="3">
    <source>
        <dbReference type="Proteomes" id="UP001500051"/>
    </source>
</evidence>
<evidence type="ECO:0000313" key="2">
    <source>
        <dbReference type="EMBL" id="GAA3692080.1"/>
    </source>
</evidence>
<organism evidence="2 3">
    <name type="scientific">Microlunatus aurantiacus</name>
    <dbReference type="NCBI Taxonomy" id="446786"/>
    <lineage>
        <taxon>Bacteria</taxon>
        <taxon>Bacillati</taxon>
        <taxon>Actinomycetota</taxon>
        <taxon>Actinomycetes</taxon>
        <taxon>Propionibacteriales</taxon>
        <taxon>Propionibacteriaceae</taxon>
        <taxon>Microlunatus</taxon>
    </lineage>
</organism>
<feature type="transmembrane region" description="Helical" evidence="1">
    <location>
        <begin position="131"/>
        <end position="158"/>
    </location>
</feature>
<sequence length="252" mass="25325">MLVGGLDVVRARQRLGRRPVLLVAALGTALSLLAAVLVGPEGAGWLAWIAATLGIAGWVVGSAVAVARFGGVATTRWPAALTPARAAGLAYASLLLGVLALLLAGPAAGRASFLLAGLDRSGLAHLPAERVLLVLAALVVQISTANVIVRLLLDLVGVPASDNEKTLRGGRILGPMERLLILGLGVGGSLTGAAVVVAAKSLLRFPELRVPRAGDPGYGGASDVTEYFLVGSFASWLVALSTVGLVALAASG</sequence>
<gene>
    <name evidence="2" type="ORF">GCM10022204_04260</name>
</gene>
<accession>A0ABP7CPF6</accession>
<feature type="transmembrane region" description="Helical" evidence="1">
    <location>
        <begin position="45"/>
        <end position="67"/>
    </location>
</feature>